<name>A0A174D9E6_9FIRM</name>
<reference evidence="2 4" key="1">
    <citation type="submission" date="2015-09" db="EMBL/GenBank/DDBJ databases">
        <authorList>
            <consortium name="Pathogen Informatics"/>
        </authorList>
    </citation>
    <scope>NUCLEOTIDE SEQUENCE [LARGE SCALE GENOMIC DNA]</scope>
    <source>
        <strain evidence="2 4">2789STDY5834841</strain>
    </source>
</reference>
<feature type="domain" description="MobA-like NTP transferase" evidence="1">
    <location>
        <begin position="267"/>
        <end position="440"/>
    </location>
</feature>
<evidence type="ECO:0000313" key="4">
    <source>
        <dbReference type="Proteomes" id="UP000095787"/>
    </source>
</evidence>
<evidence type="ECO:0000313" key="3">
    <source>
        <dbReference type="EMBL" id="RYS82352.1"/>
    </source>
</evidence>
<dbReference type="GO" id="GO:0016779">
    <property type="term" value="F:nucleotidyltransferase activity"/>
    <property type="evidence" value="ECO:0007669"/>
    <property type="project" value="UniProtKB-ARBA"/>
</dbReference>
<dbReference type="PANTHER" id="PTHR43777">
    <property type="entry name" value="MOLYBDENUM COFACTOR CYTIDYLYLTRANSFERASE"/>
    <property type="match status" value="1"/>
</dbReference>
<dbReference type="SUPFAM" id="SSF53448">
    <property type="entry name" value="Nucleotide-diphospho-sugar transferases"/>
    <property type="match status" value="1"/>
</dbReference>
<gene>
    <name evidence="3" type="ORF">EAI93_01225</name>
    <name evidence="2" type="ORF">ERS852456_01944</name>
</gene>
<dbReference type="Pfam" id="PF12804">
    <property type="entry name" value="NTP_transf_3"/>
    <property type="match status" value="1"/>
</dbReference>
<protein>
    <submittedName>
        <fullName evidence="3">EF2563 family selenium-dependent molybdenum hydroxylase system protein</fullName>
    </submittedName>
    <submittedName>
        <fullName evidence="2">Molybdopterin-guanine dinucleotide biosynthesis protein MobA</fullName>
    </submittedName>
</protein>
<proteinExistence type="predicted"/>
<dbReference type="Proteomes" id="UP000095787">
    <property type="component" value="Unassembled WGS sequence"/>
</dbReference>
<dbReference type="EMBL" id="CYZO01000025">
    <property type="protein sequence ID" value="CUO22251.1"/>
    <property type="molecule type" value="Genomic_DNA"/>
</dbReference>
<dbReference type="GeneID" id="97329243"/>
<organism evidence="2 4">
    <name type="scientific">[Ruminococcus] torques</name>
    <dbReference type="NCBI Taxonomy" id="33039"/>
    <lineage>
        <taxon>Bacteria</taxon>
        <taxon>Bacillati</taxon>
        <taxon>Bacillota</taxon>
        <taxon>Clostridia</taxon>
        <taxon>Lachnospirales</taxon>
        <taxon>Lachnospiraceae</taxon>
        <taxon>Mediterraneibacter</taxon>
    </lineage>
</organism>
<dbReference type="AlphaFoldDB" id="A0A174D9E6"/>
<dbReference type="InterPro" id="IPR025877">
    <property type="entry name" value="MobA-like_NTP_Trfase"/>
</dbReference>
<dbReference type="NCBIfam" id="TIGR03309">
    <property type="entry name" value="matur_yqeB"/>
    <property type="match status" value="1"/>
</dbReference>
<evidence type="ECO:0000259" key="1">
    <source>
        <dbReference type="Pfam" id="PF12804"/>
    </source>
</evidence>
<dbReference type="InterPro" id="IPR017695">
    <property type="entry name" value="Se-dep_Mo_hydrolase_YqeB"/>
</dbReference>
<dbReference type="EMBL" id="RCYR01000001">
    <property type="protein sequence ID" value="RYS82352.1"/>
    <property type="molecule type" value="Genomic_DNA"/>
</dbReference>
<dbReference type="Proteomes" id="UP000292665">
    <property type="component" value="Unassembled WGS sequence"/>
</dbReference>
<evidence type="ECO:0000313" key="2">
    <source>
        <dbReference type="EMBL" id="CUO22251.1"/>
    </source>
</evidence>
<accession>A0A174D9E6</accession>
<reference evidence="3 5" key="2">
    <citation type="journal article" date="2019" name="Science, e1252229">
        <title>Invertible promoters mediate bacterial phase variation, antibiotic resistance, and host adaptation in the gut.</title>
        <authorList>
            <person name="Jiang X."/>
            <person name="Hall A.B."/>
            <person name="Arthur T.D."/>
            <person name="Plichta D.R."/>
            <person name="Covington C.T."/>
            <person name="Poyet M."/>
            <person name="Crothers J."/>
            <person name="Moses P.L."/>
            <person name="Tolonen A.C."/>
            <person name="Vlamakis H."/>
            <person name="Alm E.J."/>
            <person name="Xavier R.J."/>
        </authorList>
    </citation>
    <scope>NUCLEOTIDE SEQUENCE [LARGE SCALE GENOMIC DNA]</scope>
    <source>
        <strain evidence="3">Aa_0143</strain>
        <strain evidence="5">aa_0143</strain>
    </source>
</reference>
<dbReference type="RefSeq" id="WP_009242376.1">
    <property type="nucleotide sequence ID" value="NZ_AP028249.1"/>
</dbReference>
<dbReference type="PANTHER" id="PTHR43777:SF1">
    <property type="entry name" value="MOLYBDENUM COFACTOR CYTIDYLYLTRANSFERASE"/>
    <property type="match status" value="1"/>
</dbReference>
<dbReference type="InterPro" id="IPR029044">
    <property type="entry name" value="Nucleotide-diphossugar_trans"/>
</dbReference>
<sequence length="475" mass="51681">MKILIKGAGDLATGIASRLYGAGHQILMTEIAQPLTVRRTVALSRAVYDRRAIVEEMEAVSAKTQEDAEAIMEEGKIPVIVDPKADCRKWYKPDVIVDAIIAKKNTGTKITDAPFVIGIGPGFTAGKDCHCVIETKRGHTLGSVIWEGSAIADTGVPGNIGGYTTERLIRASEDGIIEPKVRIGDIVEKGQIVAVTGGKPVFAQMGGIVRGMLQPGAYVKKNLKIGDIDARAERSHCETISDKARAIGGGALEAAERFEKIKGHYAVVILAAGKGTRFSGERGESKLHAKIDQKPMYMHMMDKMQAFSSVELFIVTGDEKIIEEAEKRGIFVVRNKEPEKGIAHSVVLGLKAVSHSFKSGTDRKSGAPDGILFSVCDQPKLKISTIQRILNDAALHKKNVICAGYRGQKGNPVLWPAHCFAELLELTGDEGGRQMLTKYEEKVRIIETSREELKDIDSKRDLENLGKETEENKKA</sequence>
<dbReference type="Gene3D" id="3.90.550.10">
    <property type="entry name" value="Spore Coat Polysaccharide Biosynthesis Protein SpsA, Chain A"/>
    <property type="match status" value="1"/>
</dbReference>
<dbReference type="CDD" id="cd04182">
    <property type="entry name" value="GT_2_like_f"/>
    <property type="match status" value="1"/>
</dbReference>
<evidence type="ECO:0000313" key="5">
    <source>
        <dbReference type="Proteomes" id="UP000292665"/>
    </source>
</evidence>